<keyword evidence="1" id="KW-0812">Transmembrane</keyword>
<evidence type="ECO:0000259" key="2">
    <source>
        <dbReference type="Pfam" id="PF09992"/>
    </source>
</evidence>
<keyword evidence="1" id="KW-0472">Membrane</keyword>
<comment type="caution">
    <text evidence="3">The sequence shown here is derived from an EMBL/GenBank/DDBJ whole genome shotgun (WGS) entry which is preliminary data.</text>
</comment>
<sequence>MEKKVRRKIKKDNRVIRKFSWKLLIGFMIFQLFFTVITAPFILFYGPFQNAKSMFVGGAMGSMHYQWLATTFLSKEQINKILGKSEVEEDVSTDGSGLISIPKNHDDNIKYATLENNDKFRGHVLTVSDPTRIKIGYTSKLKKEGETTSQIAENNKAVAGVNGGAFSDEANSQAWTANGGTPSGVIITGGKVIYDDTSGSKQGTILMTKDGRLVAGNYTTKELLSKGASEAVSFNTDILVSNGKAAKLQYHMGGSSPRTIIGQKQDGSILLVVLDSKNNNRIAATLDEAQEIMLDLGCVTAATLDGGKSATMYYNDEVVNTPSYAFGERYIPTAVIVK</sequence>
<protein>
    <submittedName>
        <fullName evidence="3">Phosphodiester glycosidase family protein</fullName>
    </submittedName>
</protein>
<keyword evidence="1" id="KW-1133">Transmembrane helix</keyword>
<reference evidence="3 4" key="1">
    <citation type="submission" date="2020-08" db="EMBL/GenBank/DDBJ databases">
        <title>A Genomic Blueprint of the Chicken Gut Microbiome.</title>
        <authorList>
            <person name="Gilroy R."/>
            <person name="Ravi A."/>
            <person name="Getino M."/>
            <person name="Pursley I."/>
            <person name="Horton D.L."/>
            <person name="Alikhan N.-F."/>
            <person name="Baker D."/>
            <person name="Gharbi K."/>
            <person name="Hall N."/>
            <person name="Watson M."/>
            <person name="Adriaenssens E.M."/>
            <person name="Foster-Nyarko E."/>
            <person name="Jarju S."/>
            <person name="Secka A."/>
            <person name="Antonio M."/>
            <person name="Oren A."/>
            <person name="Chaudhuri R."/>
            <person name="La Ragione R.M."/>
            <person name="Hildebrand F."/>
            <person name="Pallen M.J."/>
        </authorList>
    </citation>
    <scope>NUCLEOTIDE SEQUENCE [LARGE SCALE GENOMIC DNA]</scope>
    <source>
        <strain evidence="3 4">Sa3CVN1</strain>
    </source>
</reference>
<keyword evidence="3" id="KW-0326">Glycosidase</keyword>
<evidence type="ECO:0000256" key="1">
    <source>
        <dbReference type="SAM" id="Phobius"/>
    </source>
</evidence>
<keyword evidence="4" id="KW-1185">Reference proteome</keyword>
<dbReference type="InterPro" id="IPR018711">
    <property type="entry name" value="NAGPA"/>
</dbReference>
<evidence type="ECO:0000313" key="3">
    <source>
        <dbReference type="EMBL" id="MBD7911357.1"/>
    </source>
</evidence>
<dbReference type="PANTHER" id="PTHR40446:SF2">
    <property type="entry name" value="N-ACETYLGLUCOSAMINE-1-PHOSPHODIESTER ALPHA-N-ACETYLGLUCOSAMINIDASE"/>
    <property type="match status" value="1"/>
</dbReference>
<feature type="domain" description="Phosphodiester glycosidase" evidence="2">
    <location>
        <begin position="155"/>
        <end position="337"/>
    </location>
</feature>
<accession>A0ABR8PT57</accession>
<dbReference type="PANTHER" id="PTHR40446">
    <property type="entry name" value="N-ACETYLGLUCOSAMINE-1-PHOSPHODIESTER ALPHA-N-ACETYLGLUCOSAMINIDASE"/>
    <property type="match status" value="1"/>
</dbReference>
<dbReference type="EMBL" id="JACSRA010000010">
    <property type="protein sequence ID" value="MBD7911357.1"/>
    <property type="molecule type" value="Genomic_DNA"/>
</dbReference>
<feature type="transmembrane region" description="Helical" evidence="1">
    <location>
        <begin position="21"/>
        <end position="45"/>
    </location>
</feature>
<name>A0ABR8PT57_9CLOT</name>
<dbReference type="Pfam" id="PF09992">
    <property type="entry name" value="NAGPA"/>
    <property type="match status" value="1"/>
</dbReference>
<dbReference type="RefSeq" id="WP_143316044.1">
    <property type="nucleotide sequence ID" value="NZ_JACSRA010000010.1"/>
</dbReference>
<dbReference type="GO" id="GO:0016798">
    <property type="term" value="F:hydrolase activity, acting on glycosyl bonds"/>
    <property type="evidence" value="ECO:0007669"/>
    <property type="project" value="UniProtKB-KW"/>
</dbReference>
<proteinExistence type="predicted"/>
<keyword evidence="3" id="KW-0378">Hydrolase</keyword>
<organism evidence="3 4">
    <name type="scientific">Clostridium cibarium</name>
    <dbReference type="NCBI Taxonomy" id="2762247"/>
    <lineage>
        <taxon>Bacteria</taxon>
        <taxon>Bacillati</taxon>
        <taxon>Bacillota</taxon>
        <taxon>Clostridia</taxon>
        <taxon>Eubacteriales</taxon>
        <taxon>Clostridiaceae</taxon>
        <taxon>Clostridium</taxon>
    </lineage>
</organism>
<evidence type="ECO:0000313" key="4">
    <source>
        <dbReference type="Proteomes" id="UP000627781"/>
    </source>
</evidence>
<dbReference type="Proteomes" id="UP000627781">
    <property type="component" value="Unassembled WGS sequence"/>
</dbReference>
<gene>
    <name evidence="3" type="ORF">H9661_08315</name>
</gene>